<comment type="caution">
    <text evidence="2">The sequence shown here is derived from an EMBL/GenBank/DDBJ whole genome shotgun (WGS) entry which is preliminary data.</text>
</comment>
<accession>A0ABX5L9K4</accession>
<dbReference type="Proteomes" id="UP000245674">
    <property type="component" value="Unassembled WGS sequence"/>
</dbReference>
<feature type="region of interest" description="Disordered" evidence="1">
    <location>
        <begin position="559"/>
        <end position="588"/>
    </location>
</feature>
<protein>
    <recommendedName>
        <fullName evidence="4">Nucleic acid-binding Zn-ribbon protein</fullName>
    </recommendedName>
</protein>
<evidence type="ECO:0000256" key="1">
    <source>
        <dbReference type="SAM" id="MobiDB-lite"/>
    </source>
</evidence>
<proteinExistence type="predicted"/>
<dbReference type="EMBL" id="QGDV01000014">
    <property type="protein sequence ID" value="PWJ61870.1"/>
    <property type="molecule type" value="Genomic_DNA"/>
</dbReference>
<dbReference type="RefSeq" id="WP_133248945.1">
    <property type="nucleotide sequence ID" value="NZ_QGDV01000014.1"/>
</dbReference>
<gene>
    <name evidence="2" type="ORF">B0H03_11471</name>
</gene>
<organism evidence="2 3">
    <name type="scientific">Rathayibacter iranicus NCPPB 2253 = VKM Ac-1602</name>
    <dbReference type="NCBI Taxonomy" id="1328868"/>
    <lineage>
        <taxon>Bacteria</taxon>
        <taxon>Bacillati</taxon>
        <taxon>Actinomycetota</taxon>
        <taxon>Actinomycetes</taxon>
        <taxon>Micrococcales</taxon>
        <taxon>Microbacteriaceae</taxon>
        <taxon>Rathayibacter</taxon>
    </lineage>
</organism>
<evidence type="ECO:0008006" key="4">
    <source>
        <dbReference type="Google" id="ProtNLM"/>
    </source>
</evidence>
<sequence>MMRTKARMTRAGLTGAASALIVGLLAGCTPSPPPLPSSRLLQSVSVAATTDGSVRTIDATTVGVGSDVSQTTTSTTSYDPGAVAGDLPVRVRTSYRTADSAGTNLADLRGYAGRVEISLAVENLTVHAEDVTFDVAGGATSRSALVGAPLTLAASTVLPGVSPSRVVTAAETGAVTNGVLSRDDAGDAVLQWASLLAPPTGGANATLTLVADVSDFAVPSFDLAVQPGLATDPTPAGALEAAFDTSPASALALQRRTIDVITSVDELLTRAGTTVAEVRTALDATSETLGVRTAEELRQSTASTASSMQGLSGQLTALRSELSTTVSGTESGLLQQLSQAIAAVDAMLGDTSATVPKPVLSGNGCAVAVENPGGSGAIHSELLRLTAELDAYGTAADSCREQVVASLRSAVGPVSPTAESCTTSSMTCSLAASGTAVDTVLVGLLRQGGELVDSLQPELMAGVESEYTTLSTRVDEATKATDTVSANTPDGSAATTLAGLTTTLDGIDGHVATLEKAMTSVGSTATAAREELGTPDAEGSLAAQNQELADELCRLVPTLPLPGATPGSTPGATTTPTATPAPAGTPTTSIDRLRAYLTDTPCSGTGRLATPKGYSAPMADRLDEQAKSWSTVETLAGKTGAGADLTALRTSLATLRTTVSETAAALGADDAHLTERITALRTASAALVTQRDSLGSRIDALSVQQEALAPAIQEAFAHADAAASSAVAAILDDQIRRVSARSVVDTEAVTTMFDRSVSGLHETAADIRADGTATVDAEHQALSTAEARIGSAISERTRDSLTRIATTIDASTRDTDAASALLAADLHKVLLDLGDRSVGGSGLLGSMTTSAAKVGTADVQLALASQSAQGYAGVRSEDVSGILLAQAQERASLAAADTLPAFHLNVPDGAHTQTVYSFRIGDER</sequence>
<dbReference type="PROSITE" id="PS51257">
    <property type="entry name" value="PROKAR_LIPOPROTEIN"/>
    <property type="match status" value="1"/>
</dbReference>
<name>A0ABX5L9K4_9MICO</name>
<keyword evidence="3" id="KW-1185">Reference proteome</keyword>
<evidence type="ECO:0000313" key="2">
    <source>
        <dbReference type="EMBL" id="PWJ61870.1"/>
    </source>
</evidence>
<reference evidence="2 3" key="1">
    <citation type="submission" date="2018-03" db="EMBL/GenBank/DDBJ databases">
        <title>Genomic Encyclopedia of Type Strains, Phase III (KMG-III): the genomes of soil and plant-associated and newly described type strains.</title>
        <authorList>
            <person name="Whitman W."/>
        </authorList>
    </citation>
    <scope>NUCLEOTIDE SEQUENCE [LARGE SCALE GENOMIC DNA]</scope>
    <source>
        <strain evidence="2 3">VKM Ac-1602</strain>
    </source>
</reference>
<evidence type="ECO:0000313" key="3">
    <source>
        <dbReference type="Proteomes" id="UP000245674"/>
    </source>
</evidence>